<dbReference type="EMBL" id="BAAANN010000072">
    <property type="protein sequence ID" value="GAA1993497.1"/>
    <property type="molecule type" value="Genomic_DNA"/>
</dbReference>
<dbReference type="RefSeq" id="WP_344431909.1">
    <property type="nucleotide sequence ID" value="NZ_BAAANN010000072.1"/>
</dbReference>
<proteinExistence type="predicted"/>
<dbReference type="NCBIfam" id="NF040488">
    <property type="entry name" value="SCO5389_fam"/>
    <property type="match status" value="1"/>
</dbReference>
<dbReference type="Pfam" id="PF20704">
    <property type="entry name" value="KH_NucS_shadow"/>
    <property type="match status" value="1"/>
</dbReference>
<keyword evidence="2" id="KW-1185">Reference proteome</keyword>
<evidence type="ECO:0000313" key="1">
    <source>
        <dbReference type="EMBL" id="GAA1993497.1"/>
    </source>
</evidence>
<accession>A0ABN2SW79</accession>
<name>A0ABN2SW79_9PSEU</name>
<evidence type="ECO:0000313" key="2">
    <source>
        <dbReference type="Proteomes" id="UP001501116"/>
    </source>
</evidence>
<gene>
    <name evidence="1" type="ORF">GCM10009754_85990</name>
</gene>
<reference evidence="1 2" key="1">
    <citation type="journal article" date="2019" name="Int. J. Syst. Evol. Microbiol.">
        <title>The Global Catalogue of Microorganisms (GCM) 10K type strain sequencing project: providing services to taxonomists for standard genome sequencing and annotation.</title>
        <authorList>
            <consortium name="The Broad Institute Genomics Platform"/>
            <consortium name="The Broad Institute Genome Sequencing Center for Infectious Disease"/>
            <person name="Wu L."/>
            <person name="Ma J."/>
        </authorList>
    </citation>
    <scope>NUCLEOTIDE SEQUENCE [LARGE SCALE GENOMIC DNA]</scope>
    <source>
        <strain evidence="1 2">JCM 14545</strain>
    </source>
</reference>
<dbReference type="Proteomes" id="UP001501116">
    <property type="component" value="Unassembled WGS sequence"/>
</dbReference>
<sequence length="127" mass="14011">MSLTVPEELVRKAHDGAMTDDEFLSCVQSSLPYAWSVVEGLVKQVQSGSDAVEDGTVPPDDKAWGELLRFAASDSMRGAVERKYGVKVAFQNCCKTGMFTSNAENEYKEFVSPRSQILNQKPELLNC</sequence>
<protein>
    <submittedName>
        <fullName evidence="1">SCO5389 family protein</fullName>
    </submittedName>
</protein>
<comment type="caution">
    <text evidence="1">The sequence shown here is derived from an EMBL/GenBank/DDBJ whole genome shotgun (WGS) entry which is preliminary data.</text>
</comment>
<organism evidence="1 2">
    <name type="scientific">Amycolatopsis minnesotensis</name>
    <dbReference type="NCBI Taxonomy" id="337894"/>
    <lineage>
        <taxon>Bacteria</taxon>
        <taxon>Bacillati</taxon>
        <taxon>Actinomycetota</taxon>
        <taxon>Actinomycetes</taxon>
        <taxon>Pseudonocardiales</taxon>
        <taxon>Pseudonocardiaceae</taxon>
        <taxon>Amycolatopsis</taxon>
    </lineage>
</organism>